<evidence type="ECO:0000259" key="2">
    <source>
        <dbReference type="Pfam" id="PF03551"/>
    </source>
</evidence>
<organism evidence="3 4">
    <name type="scientific">Listeria kieliensis</name>
    <dbReference type="NCBI Taxonomy" id="1621700"/>
    <lineage>
        <taxon>Bacteria</taxon>
        <taxon>Bacillati</taxon>
        <taxon>Bacillota</taxon>
        <taxon>Bacilli</taxon>
        <taxon>Bacillales</taxon>
        <taxon>Listeriaceae</taxon>
        <taxon>Listeria</taxon>
    </lineage>
</organism>
<dbReference type="Gene3D" id="1.10.10.10">
    <property type="entry name" value="Winged helix-like DNA-binding domain superfamily/Winged helix DNA-binding domain"/>
    <property type="match status" value="1"/>
</dbReference>
<name>A0A3D8TQU4_9LIST</name>
<evidence type="ECO:0000313" key="4">
    <source>
        <dbReference type="Proteomes" id="UP000257055"/>
    </source>
</evidence>
<dbReference type="Gene3D" id="6.10.140.1570">
    <property type="match status" value="1"/>
</dbReference>
<dbReference type="PANTHER" id="PTHR43252">
    <property type="entry name" value="TRANSCRIPTIONAL REGULATOR YQJI"/>
    <property type="match status" value="1"/>
</dbReference>
<dbReference type="PANTHER" id="PTHR43252:SF6">
    <property type="entry name" value="NEGATIVE TRANSCRIPTION REGULATOR PADR"/>
    <property type="match status" value="1"/>
</dbReference>
<dbReference type="RefSeq" id="WP_115753001.1">
    <property type="nucleotide sequence ID" value="NZ_LARY01000002.1"/>
</dbReference>
<dbReference type="InterPro" id="IPR036390">
    <property type="entry name" value="WH_DNA-bd_sf"/>
</dbReference>
<evidence type="ECO:0000256" key="1">
    <source>
        <dbReference type="SAM" id="Coils"/>
    </source>
</evidence>
<feature type="coiled-coil region" evidence="1">
    <location>
        <begin position="112"/>
        <end position="172"/>
    </location>
</feature>
<dbReference type="Pfam" id="PF03551">
    <property type="entry name" value="PadR"/>
    <property type="match status" value="1"/>
</dbReference>
<feature type="domain" description="Transcription regulator PadR N-terminal" evidence="2">
    <location>
        <begin position="7"/>
        <end position="79"/>
    </location>
</feature>
<accession>A0A3D8TQU4</accession>
<keyword evidence="4" id="KW-1185">Reference proteome</keyword>
<comment type="caution">
    <text evidence="3">The sequence shown here is derived from an EMBL/GenBank/DDBJ whole genome shotgun (WGS) entry which is preliminary data.</text>
</comment>
<dbReference type="AlphaFoldDB" id="A0A3D8TQU4"/>
<gene>
    <name evidence="3" type="ORF">UR08_07185</name>
</gene>
<proteinExistence type="predicted"/>
<dbReference type="SUPFAM" id="SSF46785">
    <property type="entry name" value="Winged helix' DNA-binding domain"/>
    <property type="match status" value="1"/>
</dbReference>
<dbReference type="InterPro" id="IPR005149">
    <property type="entry name" value="Tscrpt_reg_PadR_N"/>
</dbReference>
<keyword evidence="1" id="KW-0175">Coiled coil</keyword>
<sequence length="175" mass="20779">MKGKDVILGLLLKKERTGYDINDIFQTIFTHFFDGSFGMIYPTLRTLEKEGKIEKKVIVQEGRPNKNEFSITELGKEEFFSYMKSPVMPESRRSDFLMRMYYGEYLEQSRLVEIIKKEIEEKKSLIHQLESDYQKWKGNLTDTQQISFDIGIAQYTAEIEVLQKQLKRLERKNEK</sequence>
<protein>
    <submittedName>
        <fullName evidence="3">PadR family transcriptional regulator</fullName>
    </submittedName>
</protein>
<dbReference type="InterPro" id="IPR036388">
    <property type="entry name" value="WH-like_DNA-bd_sf"/>
</dbReference>
<reference evidence="4" key="1">
    <citation type="submission" date="2015-04" db="EMBL/GenBank/DDBJ databases">
        <authorList>
            <person name="Schardt J."/>
            <person name="Mueller-Herbst S."/>
            <person name="Scherer S."/>
            <person name="Huptas C."/>
        </authorList>
    </citation>
    <scope>NUCLEOTIDE SEQUENCE [LARGE SCALE GENOMIC DNA]</scope>
    <source>
        <strain evidence="4">Kiel-L1</strain>
    </source>
</reference>
<evidence type="ECO:0000313" key="3">
    <source>
        <dbReference type="EMBL" id="RDX00759.1"/>
    </source>
</evidence>
<dbReference type="EMBL" id="LARY01000002">
    <property type="protein sequence ID" value="RDX00759.1"/>
    <property type="molecule type" value="Genomic_DNA"/>
</dbReference>
<dbReference type="Proteomes" id="UP000257055">
    <property type="component" value="Unassembled WGS sequence"/>
</dbReference>